<accession>A0A8S1ZHM8</accession>
<protein>
    <submittedName>
        <fullName evidence="2">Uncharacterized protein</fullName>
    </submittedName>
</protein>
<dbReference type="PANTHER" id="PTHR11743">
    <property type="entry name" value="VOLTAGE-DEPENDENT ANION-SELECTIVE CHANNEL"/>
    <property type="match status" value="1"/>
</dbReference>
<reference evidence="2" key="1">
    <citation type="submission" date="2021-01" db="EMBL/GenBank/DDBJ databases">
        <authorList>
            <person name="Bezrukov I."/>
        </authorList>
    </citation>
    <scope>NUCLEOTIDE SEQUENCE</scope>
</reference>
<dbReference type="Gene3D" id="2.40.160.10">
    <property type="entry name" value="Porin"/>
    <property type="match status" value="1"/>
</dbReference>
<dbReference type="PANTHER" id="PTHR11743:SF23">
    <property type="entry name" value="MITOCHONDRIAL OUTER MEMBRANE PROTEIN PORIN 5-RELATED"/>
    <property type="match status" value="1"/>
</dbReference>
<dbReference type="InterPro" id="IPR027246">
    <property type="entry name" value="Porin_Euk/Tom40"/>
</dbReference>
<proteinExistence type="inferred from homology"/>
<dbReference type="GO" id="GO:0008308">
    <property type="term" value="F:voltage-gated monoatomic anion channel activity"/>
    <property type="evidence" value="ECO:0007669"/>
    <property type="project" value="InterPro"/>
</dbReference>
<dbReference type="Proteomes" id="UP000682877">
    <property type="component" value="Chromosome 1"/>
</dbReference>
<dbReference type="InterPro" id="IPR001925">
    <property type="entry name" value="Porin_Euk"/>
</dbReference>
<dbReference type="EMBL" id="LR999451">
    <property type="protein sequence ID" value="CAE5957478.1"/>
    <property type="molecule type" value="Genomic_DNA"/>
</dbReference>
<dbReference type="AlphaFoldDB" id="A0A8S1ZHM8"/>
<evidence type="ECO:0000313" key="2">
    <source>
        <dbReference type="EMBL" id="CAE5957478.1"/>
    </source>
</evidence>
<comment type="similarity">
    <text evidence="1">Belongs to the eukaryotic mitochondrial porin (TC 1.B.8.1) family.</text>
</comment>
<dbReference type="GO" id="GO:0005741">
    <property type="term" value="C:mitochondrial outer membrane"/>
    <property type="evidence" value="ECO:0007669"/>
    <property type="project" value="InterPro"/>
</dbReference>
<name>A0A8S1ZHM8_ARAAE</name>
<organism evidence="2 3">
    <name type="scientific">Arabidopsis arenosa</name>
    <name type="common">Sand rock-cress</name>
    <name type="synonym">Cardaminopsis arenosa</name>
    <dbReference type="NCBI Taxonomy" id="38785"/>
    <lineage>
        <taxon>Eukaryota</taxon>
        <taxon>Viridiplantae</taxon>
        <taxon>Streptophyta</taxon>
        <taxon>Embryophyta</taxon>
        <taxon>Tracheophyta</taxon>
        <taxon>Spermatophyta</taxon>
        <taxon>Magnoliopsida</taxon>
        <taxon>eudicotyledons</taxon>
        <taxon>Gunneridae</taxon>
        <taxon>Pentapetalae</taxon>
        <taxon>rosids</taxon>
        <taxon>malvids</taxon>
        <taxon>Brassicales</taxon>
        <taxon>Brassicaceae</taxon>
        <taxon>Camelineae</taxon>
        <taxon>Arabidopsis</taxon>
    </lineage>
</organism>
<keyword evidence="3" id="KW-1185">Reference proteome</keyword>
<dbReference type="Pfam" id="PF01459">
    <property type="entry name" value="Porin_3"/>
    <property type="match status" value="1"/>
</dbReference>
<evidence type="ECO:0000313" key="3">
    <source>
        <dbReference type="Proteomes" id="UP000682877"/>
    </source>
</evidence>
<evidence type="ECO:0000256" key="1">
    <source>
        <dbReference type="ARBA" id="ARBA00009624"/>
    </source>
</evidence>
<gene>
    <name evidence="2" type="ORF">AARE701A_LOCUS1183</name>
</gene>
<dbReference type="InterPro" id="IPR023614">
    <property type="entry name" value="Porin_dom_sf"/>
</dbReference>
<sequence>MGFFSSLLSQTWKPDSSKEELDVFEKAEIYTNIQNLHKVAQDLLEKGYNDQGVYLSTKMMFLEKNSDDPKNVPYTKWLVGMDSKIRNVGYPFTYWDIATHINYKNLSFWDNAINVDRIRVDIKIDSKPNVSGDLSLYWHSTKLQASFGVPELPESMKLELLHCQENMALRVRVIDFQKQIPKRLDLSAAIYASCLKLGGEASYAVESRRFMRSWVGCAMKTNDFMASIIYWRDLDSLVGSFVHHFGEEFDWGIEMTKLISSNQYTATFGVAWKHDDDGIISNYVSKAKINHLGVLNGCIETKLGLDYVVSVSGQMDLKHPLECPKVGFKLLFKSSAIQTYDVAKKKA</sequence>